<dbReference type="EMBL" id="REGN01014210">
    <property type="protein sequence ID" value="RMZ92899.1"/>
    <property type="molecule type" value="Genomic_DNA"/>
</dbReference>
<reference evidence="2 3" key="1">
    <citation type="journal article" date="2018" name="Sci. Rep.">
        <title>Genomic signatures of local adaptation to the degree of environmental predictability in rotifers.</title>
        <authorList>
            <person name="Franch-Gras L."/>
            <person name="Hahn C."/>
            <person name="Garcia-Roger E.M."/>
            <person name="Carmona M.J."/>
            <person name="Serra M."/>
            <person name="Gomez A."/>
        </authorList>
    </citation>
    <scope>NUCLEOTIDE SEQUENCE [LARGE SCALE GENOMIC DNA]</scope>
    <source>
        <strain evidence="2">HYR1</strain>
    </source>
</reference>
<evidence type="ECO:0000256" key="1">
    <source>
        <dbReference type="SAM" id="MobiDB-lite"/>
    </source>
</evidence>
<dbReference type="Proteomes" id="UP000276133">
    <property type="component" value="Unassembled WGS sequence"/>
</dbReference>
<organism evidence="2 3">
    <name type="scientific">Brachionus plicatilis</name>
    <name type="common">Marine rotifer</name>
    <name type="synonym">Brachionus muelleri</name>
    <dbReference type="NCBI Taxonomy" id="10195"/>
    <lineage>
        <taxon>Eukaryota</taxon>
        <taxon>Metazoa</taxon>
        <taxon>Spiralia</taxon>
        <taxon>Gnathifera</taxon>
        <taxon>Rotifera</taxon>
        <taxon>Eurotatoria</taxon>
        <taxon>Monogononta</taxon>
        <taxon>Pseudotrocha</taxon>
        <taxon>Ploima</taxon>
        <taxon>Brachionidae</taxon>
        <taxon>Brachionus</taxon>
    </lineage>
</organism>
<name>A0A3M7P1R2_BRAPC</name>
<sequence length="121" mass="13870">MNFIVGSDLLFMTIETRNKGLYQTGFYTNSNLSKLKSDHQQAKKQIRPPKPKVPKKNSNIIDQVDNLNLRFKTVGSYFNNTDYSIIDIESLQMNISKDEQSIESSATLGFRFVIKKCKKSV</sequence>
<feature type="region of interest" description="Disordered" evidence="1">
    <location>
        <begin position="37"/>
        <end position="57"/>
    </location>
</feature>
<feature type="compositionally biased region" description="Basic residues" evidence="1">
    <location>
        <begin position="42"/>
        <end position="55"/>
    </location>
</feature>
<dbReference type="AlphaFoldDB" id="A0A3M7P1R2"/>
<comment type="caution">
    <text evidence="2">The sequence shown here is derived from an EMBL/GenBank/DDBJ whole genome shotgun (WGS) entry which is preliminary data.</text>
</comment>
<evidence type="ECO:0000313" key="2">
    <source>
        <dbReference type="EMBL" id="RMZ92899.1"/>
    </source>
</evidence>
<evidence type="ECO:0000313" key="3">
    <source>
        <dbReference type="Proteomes" id="UP000276133"/>
    </source>
</evidence>
<proteinExistence type="predicted"/>
<protein>
    <submittedName>
        <fullName evidence="2">Uncharacterized protein</fullName>
    </submittedName>
</protein>
<keyword evidence="3" id="KW-1185">Reference proteome</keyword>
<gene>
    <name evidence="2" type="ORF">BpHYR1_013412</name>
</gene>
<accession>A0A3M7P1R2</accession>